<dbReference type="GO" id="GO:0005829">
    <property type="term" value="C:cytosol"/>
    <property type="evidence" value="ECO:0007669"/>
    <property type="project" value="TreeGrafter"/>
</dbReference>
<reference evidence="3" key="1">
    <citation type="submission" date="2018-06" db="EMBL/GenBank/DDBJ databases">
        <authorList>
            <person name="Guldener U."/>
        </authorList>
    </citation>
    <scope>NUCLEOTIDE SEQUENCE [LARGE SCALE GENOMIC DNA]</scope>
    <source>
        <strain evidence="3">UTAD17</strain>
    </source>
</reference>
<dbReference type="PANTHER" id="PTHR21021">
    <property type="entry name" value="GAF/PUTATIVE CYTOSKELETAL PROTEIN"/>
    <property type="match status" value="1"/>
</dbReference>
<protein>
    <submittedName>
        <fullName evidence="2">Probable Free methionine-R-sulfoxide reductase</fullName>
    </submittedName>
</protein>
<name>A0A376B7K7_9ASCO</name>
<gene>
    <name evidence="2" type="ORF">SCODWIG_02447</name>
</gene>
<sequence>MSQYHADYTNFQVSISREEALKQLIESYEALCDGQNNWVSNLSNLSSLLWHCYKSLQLNINWAGFYVLDNNTINKNEQQLILGPFQGKVACQLIPFGKGVCGTCASTLKTQVVKNVHEFPGHIACDGKTKSEIVVPIINQVANKCIGVIDIDCLDYDGFSQEIDGKYLEILARKIVETCKF</sequence>
<keyword evidence="3" id="KW-1185">Reference proteome</keyword>
<dbReference type="EMBL" id="UFAJ01000420">
    <property type="protein sequence ID" value="SSD60686.1"/>
    <property type="molecule type" value="Genomic_DNA"/>
</dbReference>
<organism evidence="2 3">
    <name type="scientific">Saccharomycodes ludwigii</name>
    <dbReference type="NCBI Taxonomy" id="36035"/>
    <lineage>
        <taxon>Eukaryota</taxon>
        <taxon>Fungi</taxon>
        <taxon>Dikarya</taxon>
        <taxon>Ascomycota</taxon>
        <taxon>Saccharomycotina</taxon>
        <taxon>Saccharomycetes</taxon>
        <taxon>Saccharomycodales</taxon>
        <taxon>Saccharomycodaceae</taxon>
        <taxon>Saccharomycodes</taxon>
    </lineage>
</organism>
<dbReference type="InterPro" id="IPR051330">
    <property type="entry name" value="Phosphatase_reg/MetRdx"/>
</dbReference>
<dbReference type="Gene3D" id="3.30.450.40">
    <property type="match status" value="1"/>
</dbReference>
<evidence type="ECO:0000313" key="3">
    <source>
        <dbReference type="Proteomes" id="UP000262825"/>
    </source>
</evidence>
<dbReference type="AlphaFoldDB" id="A0A376B7K7"/>
<evidence type="ECO:0000313" key="2">
    <source>
        <dbReference type="EMBL" id="SSD60686.1"/>
    </source>
</evidence>
<dbReference type="Proteomes" id="UP000262825">
    <property type="component" value="Unassembled WGS sequence"/>
</dbReference>
<dbReference type="VEuPathDB" id="FungiDB:SCODWIG_02447"/>
<accession>A0A376B7K7</accession>
<evidence type="ECO:0000256" key="1">
    <source>
        <dbReference type="ARBA" id="ARBA00038454"/>
    </source>
</evidence>
<dbReference type="GO" id="GO:0033745">
    <property type="term" value="F:L-methionine-(R)-S-oxide reductase activity"/>
    <property type="evidence" value="ECO:0007669"/>
    <property type="project" value="TreeGrafter"/>
</dbReference>
<proteinExistence type="inferred from homology"/>
<dbReference type="FunFam" id="3.30.450.40:FF:000008">
    <property type="entry name" value="GAF domain-containing proteins"/>
    <property type="match status" value="1"/>
</dbReference>
<dbReference type="PANTHER" id="PTHR21021:SF15">
    <property type="entry name" value="FREE METHIONINE-R-SULFOXIDE REDUCTASE"/>
    <property type="match status" value="1"/>
</dbReference>
<dbReference type="InterPro" id="IPR029016">
    <property type="entry name" value="GAF-like_dom_sf"/>
</dbReference>
<dbReference type="SUPFAM" id="SSF55781">
    <property type="entry name" value="GAF domain-like"/>
    <property type="match status" value="1"/>
</dbReference>
<comment type="similarity">
    <text evidence="1">Belongs to the free Met sulfoxide reductase family.</text>
</comment>